<reference evidence="1 3" key="2">
    <citation type="journal article" date="2013" name="Nature">
        <title>Insights into bilaterian evolution from three spiralian genomes.</title>
        <authorList>
            <person name="Simakov O."/>
            <person name="Marletaz F."/>
            <person name="Cho S.J."/>
            <person name="Edsinger-Gonzales E."/>
            <person name="Havlak P."/>
            <person name="Hellsten U."/>
            <person name="Kuo D.H."/>
            <person name="Larsson T."/>
            <person name="Lv J."/>
            <person name="Arendt D."/>
            <person name="Savage R."/>
            <person name="Osoegawa K."/>
            <person name="de Jong P."/>
            <person name="Grimwood J."/>
            <person name="Chapman J.A."/>
            <person name="Shapiro H."/>
            <person name="Aerts A."/>
            <person name="Otillar R.P."/>
            <person name="Terry A.Y."/>
            <person name="Boore J.L."/>
            <person name="Grigoriev I.V."/>
            <person name="Lindberg D.R."/>
            <person name="Seaver E.C."/>
            <person name="Weisblat D.A."/>
            <person name="Putnam N.H."/>
            <person name="Rokhsar D.S."/>
        </authorList>
    </citation>
    <scope>NUCLEOTIDE SEQUENCE</scope>
    <source>
        <strain evidence="1 3">I ESC-2004</strain>
    </source>
</reference>
<dbReference type="EnsemblMetazoa" id="CapteT196315">
    <property type="protein sequence ID" value="CapteP196315"/>
    <property type="gene ID" value="CapteG196315"/>
</dbReference>
<reference evidence="2" key="3">
    <citation type="submission" date="2015-06" db="UniProtKB">
        <authorList>
            <consortium name="EnsemblMetazoa"/>
        </authorList>
    </citation>
    <scope>IDENTIFICATION</scope>
</reference>
<protein>
    <submittedName>
        <fullName evidence="1 2">Uncharacterized protein</fullName>
    </submittedName>
</protein>
<proteinExistence type="predicted"/>
<accession>R7T4S8</accession>
<dbReference type="OrthoDB" id="6086336at2759"/>
<evidence type="ECO:0000313" key="1">
    <source>
        <dbReference type="EMBL" id="ELT87886.1"/>
    </source>
</evidence>
<sequence>MCEAHYITLYMITVQYPQTYEVRYTFSGAWRENVCVHGDYNGPYRNGLTCAVVGTQQPWRCYDNYYLDDCCSTCRHIKDQKNNPDCPYGDHNHTCLSIEMSECENPELKKACCERCLGGGGPPIACPLGDLSSSCSIEKNWHCYSLEQRCCSSCLPYKTNISGCKYGDRASWCPNIPPSQCYQDDDLCCEHCNNLRINASDEYCQYGDRAVWCETMTAEQCYISSNAKECCVTCKAMFTGIEGFVDRIKLYRHALEILYSTGCEYGDKADFCQKDNFKPYECYSQESRCCARCAQLRINQTGCKYGDRQSGCAEIDCEDPIRHHACCYTCRNWRAKPAMGDIRVVAY</sequence>
<dbReference type="AlphaFoldDB" id="R7T4S8"/>
<keyword evidence="3" id="KW-1185">Reference proteome</keyword>
<dbReference type="EMBL" id="KB312101">
    <property type="protein sequence ID" value="ELT87886.1"/>
    <property type="molecule type" value="Genomic_DNA"/>
</dbReference>
<evidence type="ECO:0000313" key="3">
    <source>
        <dbReference type="Proteomes" id="UP000014760"/>
    </source>
</evidence>
<dbReference type="OMA" id="FQCERNC"/>
<gene>
    <name evidence="1" type="ORF">CAPTEDRAFT_196315</name>
</gene>
<name>R7T4S8_CAPTE</name>
<organism evidence="1">
    <name type="scientific">Capitella teleta</name>
    <name type="common">Polychaete worm</name>
    <dbReference type="NCBI Taxonomy" id="283909"/>
    <lineage>
        <taxon>Eukaryota</taxon>
        <taxon>Metazoa</taxon>
        <taxon>Spiralia</taxon>
        <taxon>Lophotrochozoa</taxon>
        <taxon>Annelida</taxon>
        <taxon>Polychaeta</taxon>
        <taxon>Sedentaria</taxon>
        <taxon>Scolecida</taxon>
        <taxon>Capitellidae</taxon>
        <taxon>Capitella</taxon>
    </lineage>
</organism>
<reference evidence="3" key="1">
    <citation type="submission" date="2012-12" db="EMBL/GenBank/DDBJ databases">
        <authorList>
            <person name="Hellsten U."/>
            <person name="Grimwood J."/>
            <person name="Chapman J.A."/>
            <person name="Shapiro H."/>
            <person name="Aerts A."/>
            <person name="Otillar R.P."/>
            <person name="Terry A.Y."/>
            <person name="Boore J.L."/>
            <person name="Simakov O."/>
            <person name="Marletaz F."/>
            <person name="Cho S.-J."/>
            <person name="Edsinger-Gonzales E."/>
            <person name="Havlak P."/>
            <person name="Kuo D.-H."/>
            <person name="Larsson T."/>
            <person name="Lv J."/>
            <person name="Arendt D."/>
            <person name="Savage R."/>
            <person name="Osoegawa K."/>
            <person name="de Jong P."/>
            <person name="Lindberg D.R."/>
            <person name="Seaver E.C."/>
            <person name="Weisblat D.A."/>
            <person name="Putnam N.H."/>
            <person name="Grigoriev I.V."/>
            <person name="Rokhsar D.S."/>
        </authorList>
    </citation>
    <scope>NUCLEOTIDE SEQUENCE</scope>
    <source>
        <strain evidence="3">I ESC-2004</strain>
    </source>
</reference>
<dbReference type="HOGENOM" id="CLU_799856_0_0_1"/>
<dbReference type="EMBL" id="AMQN01003545">
    <property type="status" value="NOT_ANNOTATED_CDS"/>
    <property type="molecule type" value="Genomic_DNA"/>
</dbReference>
<evidence type="ECO:0000313" key="2">
    <source>
        <dbReference type="EnsemblMetazoa" id="CapteP196315"/>
    </source>
</evidence>
<dbReference type="Proteomes" id="UP000014760">
    <property type="component" value="Unassembled WGS sequence"/>
</dbReference>